<dbReference type="InterPro" id="IPR036388">
    <property type="entry name" value="WH-like_DNA-bd_sf"/>
</dbReference>
<dbReference type="PROSITE" id="PS50949">
    <property type="entry name" value="HTH_GNTR"/>
    <property type="match status" value="1"/>
</dbReference>
<reference evidence="5 6" key="1">
    <citation type="submission" date="2016-10" db="EMBL/GenBank/DDBJ databases">
        <authorList>
            <person name="de Groot N.N."/>
        </authorList>
    </citation>
    <scope>NUCLEOTIDE SEQUENCE [LARGE SCALE GENOMIC DNA]</scope>
    <source>
        <strain evidence="5 6">DSM 15345</strain>
    </source>
</reference>
<evidence type="ECO:0000259" key="4">
    <source>
        <dbReference type="PROSITE" id="PS50949"/>
    </source>
</evidence>
<dbReference type="SUPFAM" id="SSF48008">
    <property type="entry name" value="GntR ligand-binding domain-like"/>
    <property type="match status" value="1"/>
</dbReference>
<organism evidence="5 6">
    <name type="scientific">Rubrimonas cliftonensis</name>
    <dbReference type="NCBI Taxonomy" id="89524"/>
    <lineage>
        <taxon>Bacteria</taxon>
        <taxon>Pseudomonadati</taxon>
        <taxon>Pseudomonadota</taxon>
        <taxon>Alphaproteobacteria</taxon>
        <taxon>Rhodobacterales</taxon>
        <taxon>Paracoccaceae</taxon>
        <taxon>Rubrimonas</taxon>
    </lineage>
</organism>
<evidence type="ECO:0000256" key="2">
    <source>
        <dbReference type="ARBA" id="ARBA00023125"/>
    </source>
</evidence>
<dbReference type="GO" id="GO:0003677">
    <property type="term" value="F:DNA binding"/>
    <property type="evidence" value="ECO:0007669"/>
    <property type="project" value="UniProtKB-KW"/>
</dbReference>
<dbReference type="PRINTS" id="PR00035">
    <property type="entry name" value="HTHGNTR"/>
</dbReference>
<evidence type="ECO:0000313" key="6">
    <source>
        <dbReference type="Proteomes" id="UP000198703"/>
    </source>
</evidence>
<feature type="domain" description="HTH gntR-type" evidence="4">
    <location>
        <begin position="17"/>
        <end position="84"/>
    </location>
</feature>
<dbReference type="Proteomes" id="UP000198703">
    <property type="component" value="Unassembled WGS sequence"/>
</dbReference>
<dbReference type="AlphaFoldDB" id="A0A1H4AAL9"/>
<dbReference type="EMBL" id="FNQM01000004">
    <property type="protein sequence ID" value="SEA33173.1"/>
    <property type="molecule type" value="Genomic_DNA"/>
</dbReference>
<evidence type="ECO:0000256" key="3">
    <source>
        <dbReference type="ARBA" id="ARBA00023163"/>
    </source>
</evidence>
<accession>A0A1H4AAL9</accession>
<evidence type="ECO:0000256" key="1">
    <source>
        <dbReference type="ARBA" id="ARBA00023015"/>
    </source>
</evidence>
<gene>
    <name evidence="5" type="ORF">SAMN05444370_104150</name>
</gene>
<dbReference type="Gene3D" id="1.20.120.530">
    <property type="entry name" value="GntR ligand-binding domain-like"/>
    <property type="match status" value="1"/>
</dbReference>
<protein>
    <submittedName>
        <fullName evidence="5">Transcriptional regulator, GntR family</fullName>
    </submittedName>
</protein>
<evidence type="ECO:0000313" key="5">
    <source>
        <dbReference type="EMBL" id="SEA33173.1"/>
    </source>
</evidence>
<dbReference type="Pfam" id="PF07729">
    <property type="entry name" value="FCD"/>
    <property type="match status" value="1"/>
</dbReference>
<dbReference type="GO" id="GO:0003700">
    <property type="term" value="F:DNA-binding transcription factor activity"/>
    <property type="evidence" value="ECO:0007669"/>
    <property type="project" value="InterPro"/>
</dbReference>
<dbReference type="InterPro" id="IPR000524">
    <property type="entry name" value="Tscrpt_reg_HTH_GntR"/>
</dbReference>
<dbReference type="SUPFAM" id="SSF46785">
    <property type="entry name" value="Winged helix' DNA-binding domain"/>
    <property type="match status" value="1"/>
</dbReference>
<dbReference type="InterPro" id="IPR011711">
    <property type="entry name" value="GntR_C"/>
</dbReference>
<dbReference type="Gene3D" id="1.10.10.10">
    <property type="entry name" value="Winged helix-like DNA-binding domain superfamily/Winged helix DNA-binding domain"/>
    <property type="match status" value="1"/>
</dbReference>
<dbReference type="SMART" id="SM00345">
    <property type="entry name" value="HTH_GNTR"/>
    <property type="match status" value="1"/>
</dbReference>
<keyword evidence="6" id="KW-1185">Reference proteome</keyword>
<dbReference type="PANTHER" id="PTHR43537">
    <property type="entry name" value="TRANSCRIPTIONAL REGULATOR, GNTR FAMILY"/>
    <property type="match status" value="1"/>
</dbReference>
<dbReference type="STRING" id="89524.SAMN05444370_104150"/>
<dbReference type="OrthoDB" id="8638122at2"/>
<dbReference type="RefSeq" id="WP_093252052.1">
    <property type="nucleotide sequence ID" value="NZ_FNQM01000004.1"/>
</dbReference>
<dbReference type="PANTHER" id="PTHR43537:SF50">
    <property type="entry name" value="TRANSCRIPTIONAL REGULATORY PROTEIN"/>
    <property type="match status" value="1"/>
</dbReference>
<proteinExistence type="predicted"/>
<keyword evidence="2" id="KW-0238">DNA-binding</keyword>
<keyword evidence="3" id="KW-0804">Transcription</keyword>
<dbReference type="InterPro" id="IPR036390">
    <property type="entry name" value="WH_DNA-bd_sf"/>
</dbReference>
<sequence length="229" mass="24734">MDGGEELQELDAEDGRGALAARVAEALRDRVIRGALRPGERVVERRLCAELGVSRTPLREALKLLAQDGFVELSPHRGARVTAHDAEGALALFEVIAALEGVAAGRLAASIDAALLSRLEALHEAMHAHHRAGRLDAYFDVNSAVHDAVVAGCGNPVLAQSHRRLMLQARRGRYMAIMDADRWAGAIGEHDLLMAALRARDTDAARSVWERHLRNTGASVAQALQGERE</sequence>
<keyword evidence="1" id="KW-0805">Transcription regulation</keyword>
<dbReference type="CDD" id="cd07377">
    <property type="entry name" value="WHTH_GntR"/>
    <property type="match status" value="1"/>
</dbReference>
<dbReference type="SMART" id="SM00895">
    <property type="entry name" value="FCD"/>
    <property type="match status" value="1"/>
</dbReference>
<dbReference type="Pfam" id="PF00392">
    <property type="entry name" value="GntR"/>
    <property type="match status" value="1"/>
</dbReference>
<name>A0A1H4AAL9_9RHOB</name>
<dbReference type="InterPro" id="IPR008920">
    <property type="entry name" value="TF_FadR/GntR_C"/>
</dbReference>